<reference evidence="3" key="1">
    <citation type="journal article" date="2019" name="Int. J. Syst. Evol. Microbiol.">
        <title>The Global Catalogue of Microorganisms (GCM) 10K type strain sequencing project: providing services to taxonomists for standard genome sequencing and annotation.</title>
        <authorList>
            <consortium name="The Broad Institute Genomics Platform"/>
            <consortium name="The Broad Institute Genome Sequencing Center for Infectious Disease"/>
            <person name="Wu L."/>
            <person name="Ma J."/>
        </authorList>
    </citation>
    <scope>NUCLEOTIDE SEQUENCE [LARGE SCALE GENOMIC DNA]</scope>
    <source>
        <strain evidence="3">CCUG 53270</strain>
    </source>
</reference>
<evidence type="ECO:0008006" key="4">
    <source>
        <dbReference type="Google" id="ProtNLM"/>
    </source>
</evidence>
<keyword evidence="1" id="KW-1133">Transmembrane helix</keyword>
<protein>
    <recommendedName>
        <fullName evidence="4">Histidine kinase N-terminal 7TM region domain-containing protein</fullName>
    </recommendedName>
</protein>
<proteinExistence type="predicted"/>
<keyword evidence="3" id="KW-1185">Reference proteome</keyword>
<feature type="transmembrane region" description="Helical" evidence="1">
    <location>
        <begin position="29"/>
        <end position="49"/>
    </location>
</feature>
<evidence type="ECO:0000313" key="3">
    <source>
        <dbReference type="Proteomes" id="UP001597180"/>
    </source>
</evidence>
<dbReference type="Proteomes" id="UP001597180">
    <property type="component" value="Unassembled WGS sequence"/>
</dbReference>
<evidence type="ECO:0000256" key="1">
    <source>
        <dbReference type="SAM" id="Phobius"/>
    </source>
</evidence>
<keyword evidence="1" id="KW-0472">Membrane</keyword>
<organism evidence="2 3">
    <name type="scientific">Paenibacillus vulneris</name>
    <dbReference type="NCBI Taxonomy" id="1133364"/>
    <lineage>
        <taxon>Bacteria</taxon>
        <taxon>Bacillati</taxon>
        <taxon>Bacillota</taxon>
        <taxon>Bacilli</taxon>
        <taxon>Bacillales</taxon>
        <taxon>Paenibacillaceae</taxon>
        <taxon>Paenibacillus</taxon>
    </lineage>
</organism>
<accession>A0ABW3UFG6</accession>
<comment type="caution">
    <text evidence="2">The sequence shown here is derived from an EMBL/GenBank/DDBJ whole genome shotgun (WGS) entry which is preliminary data.</text>
</comment>
<name>A0ABW3UFG6_9BACL</name>
<dbReference type="EMBL" id="JBHTLU010000009">
    <property type="protein sequence ID" value="MFD1219261.1"/>
    <property type="molecule type" value="Genomic_DNA"/>
</dbReference>
<gene>
    <name evidence="2" type="ORF">ACFQ4B_03935</name>
</gene>
<evidence type="ECO:0000313" key="2">
    <source>
        <dbReference type="EMBL" id="MFD1219261.1"/>
    </source>
</evidence>
<dbReference type="RefSeq" id="WP_345585305.1">
    <property type="nucleotide sequence ID" value="NZ_BAABJG010000002.1"/>
</dbReference>
<sequence>MIIILMVYAIVMYLEWRYLTWKRRKPRTFFIVLGYSAASWLCLELLYFIRETWRLKDFIEAVFGPVQAILKINE</sequence>
<keyword evidence="1" id="KW-0812">Transmembrane</keyword>